<evidence type="ECO:0000313" key="1">
    <source>
        <dbReference type="EMBL" id="CAD7001642.1"/>
    </source>
</evidence>
<dbReference type="Proteomes" id="UP000606786">
    <property type="component" value="Unassembled WGS sequence"/>
</dbReference>
<reference evidence="1" key="1">
    <citation type="submission" date="2020-11" db="EMBL/GenBank/DDBJ databases">
        <authorList>
            <person name="Whitehead M."/>
        </authorList>
    </citation>
    <scope>NUCLEOTIDE SEQUENCE</scope>
    <source>
        <strain evidence="1">EGII</strain>
    </source>
</reference>
<protein>
    <submittedName>
        <fullName evidence="1">(Mediterranean fruit fly) hypothetical protein</fullName>
    </submittedName>
</protein>
<evidence type="ECO:0000313" key="2">
    <source>
        <dbReference type="Proteomes" id="UP000606786"/>
    </source>
</evidence>
<gene>
    <name evidence="1" type="ORF">CCAP1982_LOCUS10136</name>
</gene>
<accession>A0A811UR41</accession>
<keyword evidence="2" id="KW-1185">Reference proteome</keyword>
<name>A0A811UR41_CERCA</name>
<organism evidence="1 2">
    <name type="scientific">Ceratitis capitata</name>
    <name type="common">Mediterranean fruit fly</name>
    <name type="synonym">Tephritis capitata</name>
    <dbReference type="NCBI Taxonomy" id="7213"/>
    <lineage>
        <taxon>Eukaryota</taxon>
        <taxon>Metazoa</taxon>
        <taxon>Ecdysozoa</taxon>
        <taxon>Arthropoda</taxon>
        <taxon>Hexapoda</taxon>
        <taxon>Insecta</taxon>
        <taxon>Pterygota</taxon>
        <taxon>Neoptera</taxon>
        <taxon>Endopterygota</taxon>
        <taxon>Diptera</taxon>
        <taxon>Brachycera</taxon>
        <taxon>Muscomorpha</taxon>
        <taxon>Tephritoidea</taxon>
        <taxon>Tephritidae</taxon>
        <taxon>Ceratitis</taxon>
        <taxon>Ceratitis</taxon>
    </lineage>
</organism>
<proteinExistence type="predicted"/>
<dbReference type="EMBL" id="CAJHJT010000023">
    <property type="protein sequence ID" value="CAD7001642.1"/>
    <property type="molecule type" value="Genomic_DNA"/>
</dbReference>
<dbReference type="AlphaFoldDB" id="A0A811UR41"/>
<comment type="caution">
    <text evidence="1">The sequence shown here is derived from an EMBL/GenBank/DDBJ whole genome shotgun (WGS) entry which is preliminary data.</text>
</comment>
<sequence>MGRHPHLPSREKQEESSAIEITVIDSSQDGRSLFLLLQPKFDIECTYFTQISGKWSAELLALRPAGSNPGTPPSAGKVNLSAFAKGILKLRIKASRVADEV</sequence>